<keyword evidence="2" id="KW-0560">Oxidoreductase</keyword>
<keyword evidence="3" id="KW-1185">Reference proteome</keyword>
<gene>
    <name evidence="2" type="ORF">NDR86_23620</name>
</gene>
<keyword evidence="2" id="KW-0503">Monooxygenase</keyword>
<organism evidence="2 3">
    <name type="scientific">Nocardia pulmonis</name>
    <dbReference type="NCBI Taxonomy" id="2951408"/>
    <lineage>
        <taxon>Bacteria</taxon>
        <taxon>Bacillati</taxon>
        <taxon>Actinomycetota</taxon>
        <taxon>Actinomycetes</taxon>
        <taxon>Mycobacteriales</taxon>
        <taxon>Nocardiaceae</taxon>
        <taxon>Nocardia</taxon>
    </lineage>
</organism>
<accession>A0A9X2E9Y4</accession>
<dbReference type="PRINTS" id="PR00420">
    <property type="entry name" value="RNGMNOXGNASE"/>
</dbReference>
<evidence type="ECO:0000259" key="1">
    <source>
        <dbReference type="Pfam" id="PF01494"/>
    </source>
</evidence>
<dbReference type="Gene3D" id="3.50.50.60">
    <property type="entry name" value="FAD/NAD(P)-binding domain"/>
    <property type="match status" value="1"/>
</dbReference>
<feature type="domain" description="FAD-binding" evidence="1">
    <location>
        <begin position="265"/>
        <end position="309"/>
    </location>
</feature>
<evidence type="ECO:0000313" key="3">
    <source>
        <dbReference type="Proteomes" id="UP001139157"/>
    </source>
</evidence>
<protein>
    <submittedName>
        <fullName evidence="2">FAD-dependent monooxygenase</fullName>
    </submittedName>
</protein>
<name>A0A9X2E9Y4_9NOCA</name>
<dbReference type="GO" id="GO:0004497">
    <property type="term" value="F:monooxygenase activity"/>
    <property type="evidence" value="ECO:0007669"/>
    <property type="project" value="UniProtKB-KW"/>
</dbReference>
<dbReference type="GO" id="GO:0071949">
    <property type="term" value="F:FAD binding"/>
    <property type="evidence" value="ECO:0007669"/>
    <property type="project" value="InterPro"/>
</dbReference>
<dbReference type="SUPFAM" id="SSF51905">
    <property type="entry name" value="FAD/NAD(P)-binding domain"/>
    <property type="match status" value="1"/>
</dbReference>
<dbReference type="Gene3D" id="3.30.9.10">
    <property type="entry name" value="D-Amino Acid Oxidase, subunit A, domain 2"/>
    <property type="match status" value="1"/>
</dbReference>
<dbReference type="PANTHER" id="PTHR46865">
    <property type="entry name" value="OXIDOREDUCTASE-RELATED"/>
    <property type="match status" value="1"/>
</dbReference>
<dbReference type="PANTHER" id="PTHR46865:SF2">
    <property type="entry name" value="MONOOXYGENASE"/>
    <property type="match status" value="1"/>
</dbReference>
<sequence>MSGQALAYWLVRHGFRPTVVERTVGPRRGGQGVDVRDQAIDVAERMGILQRLRAVATHAVGLQFVDADDRAIARIDVQNAQQRNGGGNVEVMRADLVRILHDITSGTVEYRFDDAVRAVAQDPDGVTVDFVRGARRRFDLVVGADGLHSAIRRLAFGPEDAFVHHMGCYVAFGTADAALGRDRWTTAFNVPGRMAAIYRPGGDAQAMAYFLFRSPRLDLDHHDPVAVRSALAAAFGDVHAWRVPELLAGALADPELYFDSLSRVRMDSWSTGRVVLAGDAAHCASPASGAGTELALIGAYRLAGELAVARGDHRLAFPRYEQAHRPLVHRKQQVGPNLLRLTVPKTRLGMAVRNTVIRLPLLESLAGLERLMAPRTITPLPGYRPDGGETRGA</sequence>
<dbReference type="AlphaFoldDB" id="A0A9X2E9Y4"/>
<dbReference type="EMBL" id="JAMRXG010000010">
    <property type="protein sequence ID" value="MCM6776479.1"/>
    <property type="molecule type" value="Genomic_DNA"/>
</dbReference>
<dbReference type="InterPro" id="IPR036188">
    <property type="entry name" value="FAD/NAD-bd_sf"/>
</dbReference>
<dbReference type="InterPro" id="IPR002938">
    <property type="entry name" value="FAD-bd"/>
</dbReference>
<feature type="domain" description="FAD-binding" evidence="1">
    <location>
        <begin position="2"/>
        <end position="153"/>
    </location>
</feature>
<evidence type="ECO:0000313" key="2">
    <source>
        <dbReference type="EMBL" id="MCM6776479.1"/>
    </source>
</evidence>
<proteinExistence type="predicted"/>
<dbReference type="Proteomes" id="UP001139157">
    <property type="component" value="Unassembled WGS sequence"/>
</dbReference>
<comment type="caution">
    <text evidence="2">The sequence shown here is derived from an EMBL/GenBank/DDBJ whole genome shotgun (WGS) entry which is preliminary data.</text>
</comment>
<dbReference type="InterPro" id="IPR051704">
    <property type="entry name" value="FAD_aromatic-hydroxylase"/>
</dbReference>
<dbReference type="Pfam" id="PF01494">
    <property type="entry name" value="FAD_binding_3"/>
    <property type="match status" value="2"/>
</dbReference>
<reference evidence="2" key="1">
    <citation type="submission" date="2022-06" db="EMBL/GenBank/DDBJ databases">
        <title>Novel species in genus nocardia.</title>
        <authorList>
            <person name="Li F."/>
        </authorList>
    </citation>
    <scope>NUCLEOTIDE SEQUENCE</scope>
    <source>
        <strain evidence="2">CDC141</strain>
    </source>
</reference>